<proteinExistence type="predicted"/>
<reference evidence="2 3" key="1">
    <citation type="submission" date="2024-03" db="EMBL/GenBank/DDBJ databases">
        <title>A Dehalogenimonas Isolated from Estuarine Sediments Dihaloeliminates Chlorinated Alkanes.</title>
        <authorList>
            <person name="Yang Y."/>
            <person name="Wang H."/>
        </authorList>
    </citation>
    <scope>NUCLEOTIDE SEQUENCE [LARGE SCALE GENOMIC DNA]</scope>
    <source>
        <strain evidence="2 3">W</strain>
    </source>
</reference>
<protein>
    <submittedName>
        <fullName evidence="2">DUF427 domain-containing protein</fullName>
    </submittedName>
</protein>
<evidence type="ECO:0000313" key="3">
    <source>
        <dbReference type="Proteomes" id="UP001375370"/>
    </source>
</evidence>
<dbReference type="InterPro" id="IPR007361">
    <property type="entry name" value="DUF427"/>
</dbReference>
<dbReference type="RefSeq" id="WP_338737552.1">
    <property type="nucleotide sequence ID" value="NZ_CP146612.1"/>
</dbReference>
<accession>A0ABZ2J835</accession>
<keyword evidence="3" id="KW-1185">Reference proteome</keyword>
<dbReference type="PANTHER" id="PTHR34310">
    <property type="entry name" value="DUF427 DOMAIN PROTEIN (AFU_ORTHOLOGUE AFUA_3G02220)"/>
    <property type="match status" value="1"/>
</dbReference>
<dbReference type="Proteomes" id="UP001375370">
    <property type="component" value="Chromosome"/>
</dbReference>
<sequence length="112" mass="12507">MSCKATFNGKTIAESDACLGTEGNLYFPPESVNKEYLTPSERRYHCVWKGDSGYYNVVVDGKTANDGAWYYDQPSEAAKELKDYVAFDQGLGIQVEGSAEKSIIRPWTTGYR</sequence>
<dbReference type="PANTHER" id="PTHR34310:SF5">
    <property type="entry name" value="DUF427 DOMAIN PROTEIN (AFU_ORTHOLOGUE AFUA_3G02220)"/>
    <property type="match status" value="1"/>
</dbReference>
<evidence type="ECO:0000313" key="2">
    <source>
        <dbReference type="EMBL" id="WWX25409.1"/>
    </source>
</evidence>
<feature type="domain" description="DUF427" evidence="1">
    <location>
        <begin position="4"/>
        <end position="89"/>
    </location>
</feature>
<evidence type="ECO:0000259" key="1">
    <source>
        <dbReference type="Pfam" id="PF04248"/>
    </source>
</evidence>
<dbReference type="Pfam" id="PF04248">
    <property type="entry name" value="NTP_transf_9"/>
    <property type="match status" value="1"/>
</dbReference>
<dbReference type="InterPro" id="IPR038694">
    <property type="entry name" value="DUF427_sf"/>
</dbReference>
<dbReference type="EMBL" id="CP146612">
    <property type="protein sequence ID" value="WWX25409.1"/>
    <property type="molecule type" value="Genomic_DNA"/>
</dbReference>
<gene>
    <name evidence="2" type="ORF">V8247_00125</name>
</gene>
<organism evidence="2 3">
    <name type="scientific">Candidatus Dehalogenimonas loeffleri</name>
    <dbReference type="NCBI Taxonomy" id="3127115"/>
    <lineage>
        <taxon>Bacteria</taxon>
        <taxon>Bacillati</taxon>
        <taxon>Chloroflexota</taxon>
        <taxon>Dehalococcoidia</taxon>
        <taxon>Dehalococcoidales</taxon>
        <taxon>Dehalococcoidaceae</taxon>
        <taxon>Dehalogenimonas</taxon>
    </lineage>
</organism>
<name>A0ABZ2J835_9CHLR</name>
<dbReference type="Gene3D" id="2.170.150.40">
    <property type="entry name" value="Domain of unknown function (DUF427)"/>
    <property type="match status" value="1"/>
</dbReference>